<feature type="region of interest" description="Disordered" evidence="1">
    <location>
        <begin position="1"/>
        <end position="60"/>
    </location>
</feature>
<dbReference type="EMBL" id="MLQL01000007">
    <property type="protein sequence ID" value="OQE26031.1"/>
    <property type="molecule type" value="Genomic_DNA"/>
</dbReference>
<comment type="caution">
    <text evidence="2">The sequence shown here is derived from an EMBL/GenBank/DDBJ whole genome shotgun (WGS) entry which is preliminary data.</text>
</comment>
<evidence type="ECO:0000313" key="3">
    <source>
        <dbReference type="Proteomes" id="UP000191342"/>
    </source>
</evidence>
<evidence type="ECO:0000313" key="2">
    <source>
        <dbReference type="EMBL" id="OQE26031.1"/>
    </source>
</evidence>
<evidence type="ECO:0000256" key="1">
    <source>
        <dbReference type="SAM" id="MobiDB-lite"/>
    </source>
</evidence>
<dbReference type="AlphaFoldDB" id="A0A1V6TIC9"/>
<protein>
    <submittedName>
        <fullName evidence="2">Uncharacterized protein</fullName>
    </submittedName>
</protein>
<accession>A0A1V6TIC9</accession>
<gene>
    <name evidence="2" type="ORF">PENFLA_c007G04178</name>
</gene>
<sequence length="122" mass="14078">MLKNAVQNDVKKSRLDTSIRSSPRRSVSPREPTKDHSSPKRKQQTESPSKNSKTELQDWKKVTNNQIAAYPELVDWMDRYPHEAITKYYYAARKLAKLNARTLQPEQDLPKDLRGKEGSGSH</sequence>
<reference evidence="3" key="1">
    <citation type="journal article" date="2017" name="Nat. Microbiol.">
        <title>Global analysis of biosynthetic gene clusters reveals vast potential of secondary metabolite production in Penicillium species.</title>
        <authorList>
            <person name="Nielsen J.C."/>
            <person name="Grijseels S."/>
            <person name="Prigent S."/>
            <person name="Ji B."/>
            <person name="Dainat J."/>
            <person name="Nielsen K.F."/>
            <person name="Frisvad J.C."/>
            <person name="Workman M."/>
            <person name="Nielsen J."/>
        </authorList>
    </citation>
    <scope>NUCLEOTIDE SEQUENCE [LARGE SCALE GENOMIC DNA]</scope>
    <source>
        <strain evidence="3">IBT 14082</strain>
    </source>
</reference>
<organism evidence="2 3">
    <name type="scientific">Penicillium flavigenum</name>
    <dbReference type="NCBI Taxonomy" id="254877"/>
    <lineage>
        <taxon>Eukaryota</taxon>
        <taxon>Fungi</taxon>
        <taxon>Dikarya</taxon>
        <taxon>Ascomycota</taxon>
        <taxon>Pezizomycotina</taxon>
        <taxon>Eurotiomycetes</taxon>
        <taxon>Eurotiomycetidae</taxon>
        <taxon>Eurotiales</taxon>
        <taxon>Aspergillaceae</taxon>
        <taxon>Penicillium</taxon>
    </lineage>
</organism>
<feature type="compositionally biased region" description="Low complexity" evidence="1">
    <location>
        <begin position="20"/>
        <end position="30"/>
    </location>
</feature>
<name>A0A1V6TIC9_9EURO</name>
<proteinExistence type="predicted"/>
<keyword evidence="3" id="KW-1185">Reference proteome</keyword>
<feature type="region of interest" description="Disordered" evidence="1">
    <location>
        <begin position="101"/>
        <end position="122"/>
    </location>
</feature>
<feature type="compositionally biased region" description="Basic and acidic residues" evidence="1">
    <location>
        <begin position="108"/>
        <end position="122"/>
    </location>
</feature>
<dbReference type="Proteomes" id="UP000191342">
    <property type="component" value="Unassembled WGS sequence"/>
</dbReference>